<dbReference type="Gene3D" id="3.40.1710.10">
    <property type="entry name" value="abc type-2 transporter like domain"/>
    <property type="match status" value="1"/>
</dbReference>
<proteinExistence type="inferred from homology"/>
<dbReference type="KEGG" id="gsn:YC6258_00347"/>
<evidence type="ECO:0000256" key="7">
    <source>
        <dbReference type="ARBA" id="ARBA00023136"/>
    </source>
</evidence>
<keyword evidence="6 8" id="KW-1133">Transmembrane helix</keyword>
<dbReference type="PANTHER" id="PTHR30294">
    <property type="entry name" value="MEMBRANE COMPONENT OF ABC TRANSPORTER YHHJ-RELATED"/>
    <property type="match status" value="1"/>
</dbReference>
<dbReference type="Pfam" id="PF12698">
    <property type="entry name" value="ABC2_membrane_3"/>
    <property type="match status" value="1"/>
</dbReference>
<evidence type="ECO:0000256" key="5">
    <source>
        <dbReference type="ARBA" id="ARBA00022692"/>
    </source>
</evidence>
<sequence length="372" mass="41288">MRRLLALIGKEMLQIMRDPSAILIAFVLPLVLLFIFGYGVNLDSNRIRIGVVLEDMSPSISSLVETFTSSRFLEVEIGHDRREFEPQLVAGEIRGIVVVPQNLVADAILDGRSASIQVIADGSEPNIASFVQNYVNGVYLVWLDHQIRDRGIDLTPSLIRLDNRFWFNPELRSRNFLIPGSIAIIMTLIGTLLTALVIAREWERGTMEALMATPVSISQILLGKLIPYYLLGMGSMVVCWVVATFWYEVPFRGSFLALTAATSVFLLGALGQGLLISSVAKDQFVASQMALMSAFLPAFMLSGFIFEISSMPLPVRILSHVFAARYFVTSLQTLFLSGNIWPLLLSCMGVMVFIGLVFFVLTARKTVKRLDV</sequence>
<dbReference type="GO" id="GO:0005886">
    <property type="term" value="C:plasma membrane"/>
    <property type="evidence" value="ECO:0007669"/>
    <property type="project" value="UniProtKB-SubCell"/>
</dbReference>
<feature type="transmembrane region" description="Helical" evidence="8">
    <location>
        <begin position="340"/>
        <end position="361"/>
    </location>
</feature>
<gene>
    <name evidence="10" type="ORF">YC6258_00347</name>
</gene>
<comment type="subcellular location">
    <subcellularLocation>
        <location evidence="1">Cell membrane</location>
        <topology evidence="1">Multi-pass membrane protein</topology>
    </subcellularLocation>
</comment>
<feature type="transmembrane region" description="Helical" evidence="8">
    <location>
        <begin position="21"/>
        <end position="40"/>
    </location>
</feature>
<evidence type="ECO:0000256" key="4">
    <source>
        <dbReference type="ARBA" id="ARBA00022475"/>
    </source>
</evidence>
<evidence type="ECO:0000313" key="10">
    <source>
        <dbReference type="EMBL" id="AJQ92397.1"/>
    </source>
</evidence>
<dbReference type="PANTHER" id="PTHR30294:SF29">
    <property type="entry name" value="MULTIDRUG ABC TRANSPORTER PERMEASE YBHS-RELATED"/>
    <property type="match status" value="1"/>
</dbReference>
<dbReference type="STRING" id="1445510.YC6258_00347"/>
<evidence type="ECO:0000256" key="2">
    <source>
        <dbReference type="ARBA" id="ARBA00007783"/>
    </source>
</evidence>
<reference evidence="10 11" key="1">
    <citation type="submission" date="2014-01" db="EMBL/GenBank/DDBJ databases">
        <title>Full genme sequencing of cellulolytic bacterium Gynuella sunshinyii YC6258T gen. nov., sp. nov.</title>
        <authorList>
            <person name="Khan H."/>
            <person name="Chung E.J."/>
            <person name="Chung Y.R."/>
        </authorList>
    </citation>
    <scope>NUCLEOTIDE SEQUENCE [LARGE SCALE GENOMIC DNA]</scope>
    <source>
        <strain evidence="10 11">YC6258</strain>
    </source>
</reference>
<dbReference type="InterPro" id="IPR013525">
    <property type="entry name" value="ABC2_TM"/>
</dbReference>
<dbReference type="OrthoDB" id="9808686at2"/>
<evidence type="ECO:0000256" key="3">
    <source>
        <dbReference type="ARBA" id="ARBA00022448"/>
    </source>
</evidence>
<evidence type="ECO:0000256" key="6">
    <source>
        <dbReference type="ARBA" id="ARBA00022989"/>
    </source>
</evidence>
<feature type="transmembrane region" description="Helical" evidence="8">
    <location>
        <begin position="253"/>
        <end position="277"/>
    </location>
</feature>
<dbReference type="InterPro" id="IPR051449">
    <property type="entry name" value="ABC-2_transporter_component"/>
</dbReference>
<dbReference type="AlphaFoldDB" id="A0A0C5VD04"/>
<keyword evidence="3" id="KW-0813">Transport</keyword>
<feature type="transmembrane region" description="Helical" evidence="8">
    <location>
        <begin position="176"/>
        <end position="199"/>
    </location>
</feature>
<dbReference type="Proteomes" id="UP000032266">
    <property type="component" value="Chromosome"/>
</dbReference>
<feature type="transmembrane region" description="Helical" evidence="8">
    <location>
        <begin position="289"/>
        <end position="306"/>
    </location>
</feature>
<comment type="similarity">
    <text evidence="2">Belongs to the ABC-2 integral membrane protein family.</text>
</comment>
<protein>
    <submittedName>
        <fullName evidence="10">ABC-type multidrug transport system, permease component</fullName>
    </submittedName>
</protein>
<keyword evidence="5 8" id="KW-0812">Transmembrane</keyword>
<dbReference type="RefSeq" id="WP_044615473.1">
    <property type="nucleotide sequence ID" value="NZ_CP007142.1"/>
</dbReference>
<name>A0A0C5VD04_9GAMM</name>
<dbReference type="InterPro" id="IPR047817">
    <property type="entry name" value="ABC2_TM_bact-type"/>
</dbReference>
<dbReference type="PROSITE" id="PS51012">
    <property type="entry name" value="ABC_TM2"/>
    <property type="match status" value="1"/>
</dbReference>
<feature type="domain" description="ABC transmembrane type-2" evidence="9">
    <location>
        <begin position="128"/>
        <end position="369"/>
    </location>
</feature>
<feature type="transmembrane region" description="Helical" evidence="8">
    <location>
        <begin position="228"/>
        <end position="247"/>
    </location>
</feature>
<dbReference type="HOGENOM" id="CLU_039483_8_3_6"/>
<evidence type="ECO:0000256" key="1">
    <source>
        <dbReference type="ARBA" id="ARBA00004651"/>
    </source>
</evidence>
<keyword evidence="7 8" id="KW-0472">Membrane</keyword>
<organism evidence="10 11">
    <name type="scientific">Gynuella sunshinyii YC6258</name>
    <dbReference type="NCBI Taxonomy" id="1445510"/>
    <lineage>
        <taxon>Bacteria</taxon>
        <taxon>Pseudomonadati</taxon>
        <taxon>Pseudomonadota</taxon>
        <taxon>Gammaproteobacteria</taxon>
        <taxon>Oceanospirillales</taxon>
        <taxon>Saccharospirillaceae</taxon>
        <taxon>Gynuella</taxon>
    </lineage>
</organism>
<dbReference type="EMBL" id="CP007142">
    <property type="protein sequence ID" value="AJQ92397.1"/>
    <property type="molecule type" value="Genomic_DNA"/>
</dbReference>
<accession>A0A0C5VD04</accession>
<dbReference type="PATRIC" id="fig|1445510.3.peg.337"/>
<evidence type="ECO:0000259" key="9">
    <source>
        <dbReference type="PROSITE" id="PS51012"/>
    </source>
</evidence>
<keyword evidence="11" id="KW-1185">Reference proteome</keyword>
<evidence type="ECO:0000313" key="11">
    <source>
        <dbReference type="Proteomes" id="UP000032266"/>
    </source>
</evidence>
<dbReference type="GO" id="GO:0140359">
    <property type="term" value="F:ABC-type transporter activity"/>
    <property type="evidence" value="ECO:0007669"/>
    <property type="project" value="InterPro"/>
</dbReference>
<evidence type="ECO:0000256" key="8">
    <source>
        <dbReference type="SAM" id="Phobius"/>
    </source>
</evidence>
<keyword evidence="4" id="KW-1003">Cell membrane</keyword>